<name>A0ABD3SMH1_9LAMI</name>
<dbReference type="EMBL" id="JBJXBP010000006">
    <property type="protein sequence ID" value="KAL3825713.1"/>
    <property type="molecule type" value="Genomic_DNA"/>
</dbReference>
<protein>
    <submittedName>
        <fullName evidence="1">Uncharacterized protein</fullName>
    </submittedName>
</protein>
<gene>
    <name evidence="1" type="ORF">ACJIZ3_021742</name>
</gene>
<proteinExistence type="predicted"/>
<dbReference type="AlphaFoldDB" id="A0ABD3SMH1"/>
<organism evidence="1 2">
    <name type="scientific">Penstemon smallii</name>
    <dbReference type="NCBI Taxonomy" id="265156"/>
    <lineage>
        <taxon>Eukaryota</taxon>
        <taxon>Viridiplantae</taxon>
        <taxon>Streptophyta</taxon>
        <taxon>Embryophyta</taxon>
        <taxon>Tracheophyta</taxon>
        <taxon>Spermatophyta</taxon>
        <taxon>Magnoliopsida</taxon>
        <taxon>eudicotyledons</taxon>
        <taxon>Gunneridae</taxon>
        <taxon>Pentapetalae</taxon>
        <taxon>asterids</taxon>
        <taxon>lamiids</taxon>
        <taxon>Lamiales</taxon>
        <taxon>Plantaginaceae</taxon>
        <taxon>Cheloneae</taxon>
        <taxon>Penstemon</taxon>
    </lineage>
</organism>
<dbReference type="Proteomes" id="UP001634393">
    <property type="component" value="Unassembled WGS sequence"/>
</dbReference>
<evidence type="ECO:0000313" key="1">
    <source>
        <dbReference type="EMBL" id="KAL3825713.1"/>
    </source>
</evidence>
<accession>A0ABD3SMH1</accession>
<keyword evidence="2" id="KW-1185">Reference proteome</keyword>
<reference evidence="1 2" key="1">
    <citation type="submission" date="2024-12" db="EMBL/GenBank/DDBJ databases">
        <title>The unique morphological basis and parallel evolutionary history of personate flowers in Penstemon.</title>
        <authorList>
            <person name="Depatie T.H."/>
            <person name="Wessinger C.A."/>
        </authorList>
    </citation>
    <scope>NUCLEOTIDE SEQUENCE [LARGE SCALE GENOMIC DNA]</scope>
    <source>
        <strain evidence="1">WTNN_2</strain>
        <tissue evidence="1">Leaf</tissue>
    </source>
</reference>
<comment type="caution">
    <text evidence="1">The sequence shown here is derived from an EMBL/GenBank/DDBJ whole genome shotgun (WGS) entry which is preliminary data.</text>
</comment>
<sequence length="24" mass="2777">MVITFSHLVRHTFILAILFSCISQ</sequence>
<evidence type="ECO:0000313" key="2">
    <source>
        <dbReference type="Proteomes" id="UP001634393"/>
    </source>
</evidence>